<evidence type="ECO:0000313" key="4">
    <source>
        <dbReference type="EMBL" id="GMR39770.1"/>
    </source>
</evidence>
<dbReference type="AlphaFoldDB" id="A0AAN5CCL2"/>
<dbReference type="Pfam" id="PF07690">
    <property type="entry name" value="MFS_1"/>
    <property type="match status" value="1"/>
</dbReference>
<dbReference type="GO" id="GO:0022857">
    <property type="term" value="F:transmembrane transporter activity"/>
    <property type="evidence" value="ECO:0007669"/>
    <property type="project" value="InterPro"/>
</dbReference>
<organism evidence="4 5">
    <name type="scientific">Pristionchus mayeri</name>
    <dbReference type="NCBI Taxonomy" id="1317129"/>
    <lineage>
        <taxon>Eukaryota</taxon>
        <taxon>Metazoa</taxon>
        <taxon>Ecdysozoa</taxon>
        <taxon>Nematoda</taxon>
        <taxon>Chromadorea</taxon>
        <taxon>Rhabditida</taxon>
        <taxon>Rhabditina</taxon>
        <taxon>Diplogasteromorpha</taxon>
        <taxon>Diplogasteroidea</taxon>
        <taxon>Neodiplogasteridae</taxon>
        <taxon>Pristionchus</taxon>
    </lineage>
</organism>
<keyword evidence="2" id="KW-0472">Membrane</keyword>
<dbReference type="InterPro" id="IPR036259">
    <property type="entry name" value="MFS_trans_sf"/>
</dbReference>
<dbReference type="PANTHER" id="PTHR45757">
    <property type="entry name" value="PROTEIN CBG23364-RELATED"/>
    <property type="match status" value="1"/>
</dbReference>
<feature type="transmembrane region" description="Helical" evidence="2">
    <location>
        <begin position="358"/>
        <end position="379"/>
    </location>
</feature>
<sequence>NSGGFRYIRFVVLIVSVFYLAFLQSSVMSFNTAYVVLANETTSPLYGNYKLGATIHALESSFDWAPNYLPLSLQRFPLDAVQRSFTFAGSFAGGLLGTFPMLYVLRRVGAHQTMFVVGVAASALCALTPLAIAASFELFVGFITAPIFPVVGTIVEEWAPMHEKGVFVAILSAFVELDTLFTPPVGSLIAEKINWPTVFYVQALVNLFFTVAWLYLFRDDPSKHPLITLEEADAIKSGKNRETDARNPPYRAIFTSLAVWAVLISAIGTIFVGQFMDVFSPQYFTAVLGYSPTIAGSLTIIPTVALLPLKAITGVFSDKITTIGEVTKLRLFNSLACFLGAAFFVVVILVPPSTNSPAATALIMIPFILLAGFTTGGFHKSAVMISRQHSAFVYSIVHIFSMLALITSTFIIPLLTPENTFEQWRIVFIIFIAVLVTTNIFFVIFTKAEPEEWA</sequence>
<feature type="transmembrane region" description="Helical" evidence="2">
    <location>
        <begin position="85"/>
        <end position="105"/>
    </location>
</feature>
<keyword evidence="2" id="KW-0812">Transmembrane</keyword>
<feature type="transmembrane region" description="Helical" evidence="2">
    <location>
        <begin position="252"/>
        <end position="275"/>
    </location>
</feature>
<protein>
    <recommendedName>
        <fullName evidence="3">Major facilitator superfamily (MFS) profile domain-containing protein</fullName>
    </recommendedName>
</protein>
<evidence type="ECO:0000259" key="3">
    <source>
        <dbReference type="PROSITE" id="PS50850"/>
    </source>
</evidence>
<dbReference type="PANTHER" id="PTHR45757:SF18">
    <property type="entry name" value="MAJOR FACILITATOR SUPERFAMILY (MFS) PROFILE DOMAIN-CONTAINING PROTEIN"/>
    <property type="match status" value="1"/>
</dbReference>
<feature type="transmembrane region" description="Helical" evidence="2">
    <location>
        <begin position="424"/>
        <end position="445"/>
    </location>
</feature>
<dbReference type="Proteomes" id="UP001328107">
    <property type="component" value="Unassembled WGS sequence"/>
</dbReference>
<feature type="non-terminal residue" evidence="4">
    <location>
        <position position="454"/>
    </location>
</feature>
<keyword evidence="2" id="KW-1133">Transmembrane helix</keyword>
<keyword evidence="5" id="KW-1185">Reference proteome</keyword>
<dbReference type="InterPro" id="IPR011701">
    <property type="entry name" value="MFS"/>
</dbReference>
<feature type="transmembrane region" description="Helical" evidence="2">
    <location>
        <begin position="138"/>
        <end position="155"/>
    </location>
</feature>
<feature type="transmembrane region" description="Helical" evidence="2">
    <location>
        <begin position="198"/>
        <end position="217"/>
    </location>
</feature>
<evidence type="ECO:0000256" key="1">
    <source>
        <dbReference type="ARBA" id="ARBA00004141"/>
    </source>
</evidence>
<feature type="transmembrane region" description="Helical" evidence="2">
    <location>
        <begin position="167"/>
        <end position="186"/>
    </location>
</feature>
<gene>
    <name evidence="4" type="ORF">PMAYCL1PPCAC_09965</name>
</gene>
<feature type="transmembrane region" description="Helical" evidence="2">
    <location>
        <begin position="391"/>
        <end position="412"/>
    </location>
</feature>
<evidence type="ECO:0000313" key="5">
    <source>
        <dbReference type="Proteomes" id="UP001328107"/>
    </source>
</evidence>
<feature type="transmembrane region" description="Helical" evidence="2">
    <location>
        <begin position="7"/>
        <end position="27"/>
    </location>
</feature>
<proteinExistence type="predicted"/>
<feature type="domain" description="Major facilitator superfamily (MFS) profile" evidence="3">
    <location>
        <begin position="17"/>
        <end position="450"/>
    </location>
</feature>
<feature type="non-terminal residue" evidence="4">
    <location>
        <position position="1"/>
    </location>
</feature>
<feature type="transmembrane region" description="Helical" evidence="2">
    <location>
        <begin position="114"/>
        <end position="132"/>
    </location>
</feature>
<dbReference type="EMBL" id="BTRK01000003">
    <property type="protein sequence ID" value="GMR39770.1"/>
    <property type="molecule type" value="Genomic_DNA"/>
</dbReference>
<dbReference type="InterPro" id="IPR020846">
    <property type="entry name" value="MFS_dom"/>
</dbReference>
<feature type="transmembrane region" description="Helical" evidence="2">
    <location>
        <begin position="287"/>
        <end position="309"/>
    </location>
</feature>
<comment type="caution">
    <text evidence="4">The sequence shown here is derived from an EMBL/GenBank/DDBJ whole genome shotgun (WGS) entry which is preliminary data.</text>
</comment>
<reference evidence="5" key="1">
    <citation type="submission" date="2022-10" db="EMBL/GenBank/DDBJ databases">
        <title>Genome assembly of Pristionchus species.</title>
        <authorList>
            <person name="Yoshida K."/>
            <person name="Sommer R.J."/>
        </authorList>
    </citation>
    <scope>NUCLEOTIDE SEQUENCE [LARGE SCALE GENOMIC DNA]</scope>
    <source>
        <strain evidence="5">RS5460</strain>
    </source>
</reference>
<comment type="subcellular location">
    <subcellularLocation>
        <location evidence="1">Membrane</location>
        <topology evidence="1">Multi-pass membrane protein</topology>
    </subcellularLocation>
</comment>
<dbReference type="SUPFAM" id="SSF103473">
    <property type="entry name" value="MFS general substrate transporter"/>
    <property type="match status" value="1"/>
</dbReference>
<feature type="transmembrane region" description="Helical" evidence="2">
    <location>
        <begin position="330"/>
        <end position="352"/>
    </location>
</feature>
<dbReference type="GO" id="GO:0016020">
    <property type="term" value="C:membrane"/>
    <property type="evidence" value="ECO:0007669"/>
    <property type="project" value="UniProtKB-SubCell"/>
</dbReference>
<accession>A0AAN5CCL2</accession>
<dbReference type="PROSITE" id="PS50850">
    <property type="entry name" value="MFS"/>
    <property type="match status" value="1"/>
</dbReference>
<name>A0AAN5CCL2_9BILA</name>
<dbReference type="Gene3D" id="1.20.1250.20">
    <property type="entry name" value="MFS general substrate transporter like domains"/>
    <property type="match status" value="2"/>
</dbReference>
<evidence type="ECO:0000256" key="2">
    <source>
        <dbReference type="SAM" id="Phobius"/>
    </source>
</evidence>